<reference evidence="3" key="1">
    <citation type="journal article" date="2023" name="Int. J. Mol. Sci.">
        <title>Metagenomics Revealed a New Genus 'Candidatus Thiocaldithrix dubininis' gen. nov., sp. nov. and a New Species 'Candidatus Thiothrix putei' sp. nov. in the Family Thiotrichaceae, Some Members of Which Have Traits of Both Na+- and H+-Motive Energetics.</title>
        <authorList>
            <person name="Ravin N.V."/>
            <person name="Muntyan M.S."/>
            <person name="Smolyakov D.D."/>
            <person name="Rudenko T.S."/>
            <person name="Beletsky A.V."/>
            <person name="Mardanov A.V."/>
            <person name="Grabovich M.Y."/>
        </authorList>
    </citation>
    <scope>NUCLEOTIDE SEQUENCE</scope>
    <source>
        <strain evidence="3">GKL-02</strain>
    </source>
</reference>
<gene>
    <name evidence="3" type="ORF">QJT81_01400</name>
</gene>
<dbReference type="Proteomes" id="UP001301326">
    <property type="component" value="Chromosome"/>
</dbReference>
<evidence type="ECO:0000313" key="3">
    <source>
        <dbReference type="EMBL" id="WGZ94674.1"/>
    </source>
</evidence>
<dbReference type="PANTHER" id="PTHR43031:SF18">
    <property type="entry name" value="RHODANESE-RELATED SULFURTRANSFERASES"/>
    <property type="match status" value="1"/>
</dbReference>
<dbReference type="Pfam" id="PF00581">
    <property type="entry name" value="Rhodanese"/>
    <property type="match status" value="1"/>
</dbReference>
<dbReference type="AlphaFoldDB" id="A0AA95HGY4"/>
<dbReference type="PROSITE" id="PS50206">
    <property type="entry name" value="RHODANESE_3"/>
    <property type="match status" value="1"/>
</dbReference>
<accession>A0AA95HGY4</accession>
<dbReference type="PANTHER" id="PTHR43031">
    <property type="entry name" value="FAD-DEPENDENT OXIDOREDUCTASE"/>
    <property type="match status" value="1"/>
</dbReference>
<keyword evidence="1" id="KW-1133">Transmembrane helix</keyword>
<dbReference type="InterPro" id="IPR001763">
    <property type="entry name" value="Rhodanese-like_dom"/>
</dbReference>
<dbReference type="EMBL" id="CP124756">
    <property type="protein sequence ID" value="WGZ94674.1"/>
    <property type="molecule type" value="Genomic_DNA"/>
</dbReference>
<dbReference type="Gene3D" id="3.40.250.10">
    <property type="entry name" value="Rhodanese-like domain"/>
    <property type="match status" value="1"/>
</dbReference>
<dbReference type="InterPro" id="IPR036873">
    <property type="entry name" value="Rhodanese-like_dom_sf"/>
</dbReference>
<feature type="domain" description="Rhodanese" evidence="2">
    <location>
        <begin position="50"/>
        <end position="140"/>
    </location>
</feature>
<protein>
    <submittedName>
        <fullName evidence="3">Rhodanese-like domain-containing protein</fullName>
    </submittedName>
</protein>
<dbReference type="CDD" id="cd00158">
    <property type="entry name" value="RHOD"/>
    <property type="match status" value="1"/>
</dbReference>
<name>A0AA95HGY4_9GAMM</name>
<dbReference type="SUPFAM" id="SSF52821">
    <property type="entry name" value="Rhodanese/Cell cycle control phosphatase"/>
    <property type="match status" value="1"/>
</dbReference>
<dbReference type="SMART" id="SM00450">
    <property type="entry name" value="RHOD"/>
    <property type="match status" value="1"/>
</dbReference>
<keyword evidence="1" id="KW-0812">Transmembrane</keyword>
<evidence type="ECO:0000259" key="2">
    <source>
        <dbReference type="PROSITE" id="PS50206"/>
    </source>
</evidence>
<reference evidence="3" key="2">
    <citation type="submission" date="2023-04" db="EMBL/GenBank/DDBJ databases">
        <authorList>
            <person name="Beletskiy A.V."/>
            <person name="Mardanov A.V."/>
            <person name="Ravin N.V."/>
        </authorList>
    </citation>
    <scope>NUCLEOTIDE SEQUENCE</scope>
    <source>
        <strain evidence="3">GKL-02</strain>
    </source>
</reference>
<dbReference type="KEGG" id="tput:QJT81_01400"/>
<feature type="transmembrane region" description="Helical" evidence="1">
    <location>
        <begin position="12"/>
        <end position="30"/>
    </location>
</feature>
<keyword evidence="1" id="KW-0472">Membrane</keyword>
<sequence length="141" mass="15629">MEEYIVFARSHPLLIMGLIAILGMIIWSEISRFTRKYKQVNTTQAVQILNQDGSVVIDVREDNEVNSGKIKGAKHIPLGQLKKRMVELEQAKSKPVLVYCRSGSRSAHACSVMTKAGFENVSNLAGGIMAWESANLPVSKR</sequence>
<dbReference type="InterPro" id="IPR050229">
    <property type="entry name" value="GlpE_sulfurtransferase"/>
</dbReference>
<organism evidence="3">
    <name type="scientific">Candidatus Thiothrix putei</name>
    <dbReference type="NCBI Taxonomy" id="3080811"/>
    <lineage>
        <taxon>Bacteria</taxon>
        <taxon>Pseudomonadati</taxon>
        <taxon>Pseudomonadota</taxon>
        <taxon>Gammaproteobacteria</taxon>
        <taxon>Thiotrichales</taxon>
        <taxon>Thiotrichaceae</taxon>
        <taxon>Thiothrix</taxon>
    </lineage>
</organism>
<proteinExistence type="predicted"/>
<evidence type="ECO:0000256" key="1">
    <source>
        <dbReference type="SAM" id="Phobius"/>
    </source>
</evidence>